<dbReference type="Pfam" id="PF10091">
    <property type="entry name" value="Glycoamylase"/>
    <property type="match status" value="1"/>
</dbReference>
<evidence type="ECO:0000313" key="2">
    <source>
        <dbReference type="EMBL" id="GLR18073.1"/>
    </source>
</evidence>
<dbReference type="InterPro" id="IPR019282">
    <property type="entry name" value="Glycoamylase-like_cons_dom"/>
</dbReference>
<gene>
    <name evidence="2" type="ORF">GCM10007940_26880</name>
</gene>
<dbReference type="PIRSF" id="PIRSF028431">
    <property type="entry name" value="UCP028431"/>
    <property type="match status" value="1"/>
</dbReference>
<keyword evidence="3" id="KW-1185">Reference proteome</keyword>
<dbReference type="Proteomes" id="UP001156666">
    <property type="component" value="Unassembled WGS sequence"/>
</dbReference>
<sequence length="446" mass="51003">MKAFILMMSLIVLNGCNTSKIGSEQVKLSKGDKALLDKVQLQTFNYMWEAGEPISGAARERFHTDNEYPHSPKDIVTTGGTGFGIMAIIVGIERGFISKDEGYDRLNQLTDWLGKADRFHGAWPHWLDPQGKMVPFSKYDNGGDLVETAFLAQGLITARQYFKRGNAQEKALAVKMDELWKGIDWEWYTNGENVLFWHWSPEYEWKMNFRVGGHNECLIMYVLGASSPSHAIDPKAYHEGYMRNGDIVSDKEYYGLPTVLDHYEHDDKSVGPMFWAHYSHLGLDPHELKDKYADFWTLNQNHALIQHKHCSENPYEYKGYSDECWGLTSSYSMTGYAGHSPEDDLGVISPTAALASFPYTPEESMKFLKFLYEKNPELIGEYGPYDAFSFQSDWMLPRYLAIDQLPIPVMIENYRSGLLWDLFMSAPEVQAGLGKLGFTFNERKKI</sequence>
<dbReference type="EMBL" id="BSOH01000015">
    <property type="protein sequence ID" value="GLR18073.1"/>
    <property type="molecule type" value="Genomic_DNA"/>
</dbReference>
<comment type="caution">
    <text evidence="2">The sequence shown here is derived from an EMBL/GenBank/DDBJ whole genome shotgun (WGS) entry which is preliminary data.</text>
</comment>
<evidence type="ECO:0000313" key="3">
    <source>
        <dbReference type="Proteomes" id="UP001156666"/>
    </source>
</evidence>
<protein>
    <recommendedName>
        <fullName evidence="1">Glycoamylase-like domain-containing protein</fullName>
    </recommendedName>
</protein>
<dbReference type="RefSeq" id="WP_235294497.1">
    <property type="nucleotide sequence ID" value="NZ_BSOH01000015.1"/>
</dbReference>
<organism evidence="2 3">
    <name type="scientific">Portibacter lacus</name>
    <dbReference type="NCBI Taxonomy" id="1099794"/>
    <lineage>
        <taxon>Bacteria</taxon>
        <taxon>Pseudomonadati</taxon>
        <taxon>Bacteroidota</taxon>
        <taxon>Saprospiria</taxon>
        <taxon>Saprospirales</taxon>
        <taxon>Haliscomenobacteraceae</taxon>
        <taxon>Portibacter</taxon>
    </lineage>
</organism>
<reference evidence="2" key="2">
    <citation type="submission" date="2023-01" db="EMBL/GenBank/DDBJ databases">
        <title>Draft genome sequence of Portibacter lacus strain NBRC 108769.</title>
        <authorList>
            <person name="Sun Q."/>
            <person name="Mori K."/>
        </authorList>
    </citation>
    <scope>NUCLEOTIDE SEQUENCE</scope>
    <source>
        <strain evidence="2">NBRC 108769</strain>
    </source>
</reference>
<feature type="domain" description="Glycoamylase-like" evidence="1">
    <location>
        <begin position="208"/>
        <end position="426"/>
    </location>
</feature>
<proteinExistence type="predicted"/>
<reference evidence="2" key="1">
    <citation type="journal article" date="2014" name="Int. J. Syst. Evol. Microbiol.">
        <title>Complete genome sequence of Corynebacterium casei LMG S-19264T (=DSM 44701T), isolated from a smear-ripened cheese.</title>
        <authorList>
            <consortium name="US DOE Joint Genome Institute (JGI-PGF)"/>
            <person name="Walter F."/>
            <person name="Albersmeier A."/>
            <person name="Kalinowski J."/>
            <person name="Ruckert C."/>
        </authorList>
    </citation>
    <scope>NUCLEOTIDE SEQUENCE</scope>
    <source>
        <strain evidence="2">NBRC 108769</strain>
    </source>
</reference>
<accession>A0AA37WEP7</accession>
<dbReference type="InterPro" id="IPR016883">
    <property type="entry name" value="UCP028431"/>
</dbReference>
<dbReference type="Gene3D" id="1.50.10.140">
    <property type="match status" value="1"/>
</dbReference>
<evidence type="ECO:0000259" key="1">
    <source>
        <dbReference type="Pfam" id="PF10091"/>
    </source>
</evidence>
<dbReference type="AlphaFoldDB" id="A0AA37WEP7"/>
<name>A0AA37WEP7_9BACT</name>